<evidence type="ECO:0000256" key="3">
    <source>
        <dbReference type="PROSITE-ProRule" id="PRU00267"/>
    </source>
</evidence>
<dbReference type="SMART" id="SM00398">
    <property type="entry name" value="HMG"/>
    <property type="match status" value="1"/>
</dbReference>
<dbReference type="CDD" id="cd01389">
    <property type="entry name" value="HMG-box_ROX1-like"/>
    <property type="match status" value="1"/>
</dbReference>
<dbReference type="Proteomes" id="UP000267251">
    <property type="component" value="Unassembled WGS sequence"/>
</dbReference>
<feature type="non-terminal residue" evidence="5">
    <location>
        <position position="1"/>
    </location>
</feature>
<dbReference type="EMBL" id="KZ987847">
    <property type="protein sequence ID" value="RKP14350.1"/>
    <property type="molecule type" value="Genomic_DNA"/>
</dbReference>
<dbReference type="GO" id="GO:0005634">
    <property type="term" value="C:nucleus"/>
    <property type="evidence" value="ECO:0007669"/>
    <property type="project" value="UniProtKB-UniRule"/>
</dbReference>
<dbReference type="InterPro" id="IPR009071">
    <property type="entry name" value="HMG_box_dom"/>
</dbReference>
<organism evidence="5 6">
    <name type="scientific">Piptocephalis cylindrospora</name>
    <dbReference type="NCBI Taxonomy" id="1907219"/>
    <lineage>
        <taxon>Eukaryota</taxon>
        <taxon>Fungi</taxon>
        <taxon>Fungi incertae sedis</taxon>
        <taxon>Zoopagomycota</taxon>
        <taxon>Zoopagomycotina</taxon>
        <taxon>Zoopagomycetes</taxon>
        <taxon>Zoopagales</taxon>
        <taxon>Piptocephalidaceae</taxon>
        <taxon>Piptocephalis</taxon>
    </lineage>
</organism>
<evidence type="ECO:0000256" key="1">
    <source>
        <dbReference type="ARBA" id="ARBA00023125"/>
    </source>
</evidence>
<feature type="DNA-binding region" description="HMG box" evidence="3">
    <location>
        <begin position="1"/>
        <end position="68"/>
    </location>
</feature>
<keyword evidence="2 3" id="KW-0539">Nucleus</keyword>
<name>A0A4P9Y8N8_9FUNG</name>
<dbReference type="OrthoDB" id="6247875at2759"/>
<dbReference type="InterPro" id="IPR036910">
    <property type="entry name" value="HMG_box_dom_sf"/>
</dbReference>
<evidence type="ECO:0000313" key="5">
    <source>
        <dbReference type="EMBL" id="RKP14350.1"/>
    </source>
</evidence>
<dbReference type="Pfam" id="PF00505">
    <property type="entry name" value="HMG_box"/>
    <property type="match status" value="1"/>
</dbReference>
<evidence type="ECO:0000256" key="2">
    <source>
        <dbReference type="ARBA" id="ARBA00023242"/>
    </source>
</evidence>
<accession>A0A4P9Y8N8</accession>
<keyword evidence="1 3" id="KW-0238">DNA-binding</keyword>
<reference evidence="6" key="1">
    <citation type="journal article" date="2018" name="Nat. Microbiol.">
        <title>Leveraging single-cell genomics to expand the fungal tree of life.</title>
        <authorList>
            <person name="Ahrendt S.R."/>
            <person name="Quandt C.A."/>
            <person name="Ciobanu D."/>
            <person name="Clum A."/>
            <person name="Salamov A."/>
            <person name="Andreopoulos B."/>
            <person name="Cheng J.F."/>
            <person name="Woyke T."/>
            <person name="Pelin A."/>
            <person name="Henrissat B."/>
            <person name="Reynolds N.K."/>
            <person name="Benny G.L."/>
            <person name="Smith M.E."/>
            <person name="James T.Y."/>
            <person name="Grigoriev I.V."/>
        </authorList>
    </citation>
    <scope>NUCLEOTIDE SEQUENCE [LARGE SCALE GENOMIC DNA]</scope>
</reference>
<feature type="non-terminal residue" evidence="5">
    <location>
        <position position="72"/>
    </location>
</feature>
<dbReference type="PANTHER" id="PTHR45789">
    <property type="entry name" value="FI18025P1"/>
    <property type="match status" value="1"/>
</dbReference>
<gene>
    <name evidence="5" type="ORF">BJ684DRAFT_2967</name>
</gene>
<proteinExistence type="predicted"/>
<dbReference type="PANTHER" id="PTHR45789:SF2">
    <property type="entry name" value="FI18025P1"/>
    <property type="match status" value="1"/>
</dbReference>
<evidence type="ECO:0000313" key="6">
    <source>
        <dbReference type="Proteomes" id="UP000267251"/>
    </source>
</evidence>
<dbReference type="Gene3D" id="1.10.30.10">
    <property type="entry name" value="High mobility group box domain"/>
    <property type="match status" value="1"/>
</dbReference>
<dbReference type="SUPFAM" id="SSF47095">
    <property type="entry name" value="HMG-box"/>
    <property type="match status" value="1"/>
</dbReference>
<evidence type="ECO:0000259" key="4">
    <source>
        <dbReference type="PROSITE" id="PS50118"/>
    </source>
</evidence>
<dbReference type="PROSITE" id="PS50118">
    <property type="entry name" value="HMG_BOX_2"/>
    <property type="match status" value="1"/>
</dbReference>
<sequence length="72" mass="8607">PRPLNSFMTYRKVKQHEVIRLNPSVDNRDISRIVAKWWGSEPASVKEHYKRLADQGKREHLLKYPGYKYAPR</sequence>
<keyword evidence="6" id="KW-1185">Reference proteome</keyword>
<dbReference type="GO" id="GO:0000978">
    <property type="term" value="F:RNA polymerase II cis-regulatory region sequence-specific DNA binding"/>
    <property type="evidence" value="ECO:0007669"/>
    <property type="project" value="TreeGrafter"/>
</dbReference>
<feature type="domain" description="HMG box" evidence="4">
    <location>
        <begin position="1"/>
        <end position="68"/>
    </location>
</feature>
<dbReference type="InterPro" id="IPR051356">
    <property type="entry name" value="SOX/SOX-like_TF"/>
</dbReference>
<protein>
    <submittedName>
        <fullName evidence="5">Putative HMG box protein</fullName>
    </submittedName>
</protein>
<dbReference type="AlphaFoldDB" id="A0A4P9Y8N8"/>
<dbReference type="GO" id="GO:0000981">
    <property type="term" value="F:DNA-binding transcription factor activity, RNA polymerase II-specific"/>
    <property type="evidence" value="ECO:0007669"/>
    <property type="project" value="TreeGrafter"/>
</dbReference>